<dbReference type="OrthoDB" id="194358at2759"/>
<evidence type="ECO:0000259" key="5">
    <source>
        <dbReference type="PROSITE" id="PS51228"/>
    </source>
</evidence>
<organism evidence="6 7">
    <name type="scientific">Hesseltinella vesiculosa</name>
    <dbReference type="NCBI Taxonomy" id="101127"/>
    <lineage>
        <taxon>Eukaryota</taxon>
        <taxon>Fungi</taxon>
        <taxon>Fungi incertae sedis</taxon>
        <taxon>Mucoromycota</taxon>
        <taxon>Mucoromycotina</taxon>
        <taxon>Mucoromycetes</taxon>
        <taxon>Mucorales</taxon>
        <taxon>Cunninghamellaceae</taxon>
        <taxon>Hesseltinella</taxon>
    </lineage>
</organism>
<dbReference type="PANTHER" id="PTHR24119">
    <property type="entry name" value="ACYL-COA-BINDING DOMAIN-CONTAINING PROTEIN 6"/>
    <property type="match status" value="1"/>
</dbReference>
<keyword evidence="3" id="KW-0446">Lipid-binding</keyword>
<evidence type="ECO:0000256" key="1">
    <source>
        <dbReference type="ARBA" id="ARBA00022737"/>
    </source>
</evidence>
<reference evidence="6 7" key="1">
    <citation type="submission" date="2016-07" db="EMBL/GenBank/DDBJ databases">
        <title>Pervasive Adenine N6-methylation of Active Genes in Fungi.</title>
        <authorList>
            <consortium name="DOE Joint Genome Institute"/>
            <person name="Mondo S.J."/>
            <person name="Dannebaum R.O."/>
            <person name="Kuo R.C."/>
            <person name="Labutti K."/>
            <person name="Haridas S."/>
            <person name="Kuo A."/>
            <person name="Salamov A."/>
            <person name="Ahrendt S.R."/>
            <person name="Lipzen A."/>
            <person name="Sullivan W."/>
            <person name="Andreopoulos W.B."/>
            <person name="Clum A."/>
            <person name="Lindquist E."/>
            <person name="Daum C."/>
            <person name="Ramamoorthy G.K."/>
            <person name="Gryganskyi A."/>
            <person name="Culley D."/>
            <person name="Magnuson J.K."/>
            <person name="James T.Y."/>
            <person name="O'Malley M.A."/>
            <person name="Stajich J.E."/>
            <person name="Spatafora J.W."/>
            <person name="Visel A."/>
            <person name="Grigoriev I.V."/>
        </authorList>
    </citation>
    <scope>NUCLEOTIDE SEQUENCE [LARGE SCALE GENOMIC DNA]</scope>
    <source>
        <strain evidence="6 7">NRRL 3301</strain>
    </source>
</reference>
<sequence length="249" mass="27385">MDEAFSNASAFLNSHNIQFPNEDKLKFYAFYKQATVGDCTSSKPGLLEFVARAKWDAWNKIKGMTADKAKEYYVELLTSLNVGWSVDGDHKAVEPTGAVPKENSEPLGKVFSTLANMGDGELDPCDTTGYFALIKEDHVNLLQTLLDSNPAVLHSRDQLGLTGLHHACDRGHLQIVKLLVEQGADINAITVGDCETPLHFACISEQLQVAQYLLAQRCNINLQDRDGQTAFDVADLDFVHELNKGIGSE</sequence>
<feature type="domain" description="ACB" evidence="5">
    <location>
        <begin position="1"/>
        <end position="86"/>
    </location>
</feature>
<dbReference type="Gene3D" id="1.20.80.10">
    <property type="match status" value="1"/>
</dbReference>
<feature type="repeat" description="ANK" evidence="4">
    <location>
        <begin position="159"/>
        <end position="191"/>
    </location>
</feature>
<dbReference type="AlphaFoldDB" id="A0A1X2G586"/>
<dbReference type="InterPro" id="IPR000582">
    <property type="entry name" value="Acyl-CoA-binding_protein"/>
</dbReference>
<dbReference type="InterPro" id="IPR002110">
    <property type="entry name" value="Ankyrin_rpt"/>
</dbReference>
<dbReference type="PROSITE" id="PS50297">
    <property type="entry name" value="ANK_REP_REGION"/>
    <property type="match status" value="2"/>
</dbReference>
<proteinExistence type="predicted"/>
<dbReference type="InterPro" id="IPR035984">
    <property type="entry name" value="Acyl-CoA-binding_sf"/>
</dbReference>
<evidence type="ECO:0000313" key="6">
    <source>
        <dbReference type="EMBL" id="ORX45334.1"/>
    </source>
</evidence>
<evidence type="ECO:0000256" key="2">
    <source>
        <dbReference type="ARBA" id="ARBA00023043"/>
    </source>
</evidence>
<gene>
    <name evidence="6" type="ORF">DM01DRAFT_1386654</name>
</gene>
<dbReference type="Proteomes" id="UP000242146">
    <property type="component" value="Unassembled WGS sequence"/>
</dbReference>
<dbReference type="STRING" id="101127.A0A1X2G586"/>
<dbReference type="GO" id="GO:0000062">
    <property type="term" value="F:fatty-acyl-CoA binding"/>
    <property type="evidence" value="ECO:0007669"/>
    <property type="project" value="InterPro"/>
</dbReference>
<dbReference type="PROSITE" id="PS51228">
    <property type="entry name" value="ACB_2"/>
    <property type="match status" value="1"/>
</dbReference>
<dbReference type="InterPro" id="IPR014352">
    <property type="entry name" value="FERM/acyl-CoA-bd_prot_sf"/>
</dbReference>
<dbReference type="InterPro" id="IPR036770">
    <property type="entry name" value="Ankyrin_rpt-contain_sf"/>
</dbReference>
<accession>A0A1X2G586</accession>
<evidence type="ECO:0000256" key="3">
    <source>
        <dbReference type="ARBA" id="ARBA00023121"/>
    </source>
</evidence>
<evidence type="ECO:0000313" key="7">
    <source>
        <dbReference type="Proteomes" id="UP000242146"/>
    </source>
</evidence>
<comment type="caution">
    <text evidence="6">The sequence shown here is derived from an EMBL/GenBank/DDBJ whole genome shotgun (WGS) entry which is preliminary data.</text>
</comment>
<dbReference type="PANTHER" id="PTHR24119:SF0">
    <property type="entry name" value="ACYL-COA-BINDING DOMAIN-CONTAINING PROTEIN 6"/>
    <property type="match status" value="1"/>
</dbReference>
<keyword evidence="7" id="KW-1185">Reference proteome</keyword>
<dbReference type="Gene3D" id="1.25.40.20">
    <property type="entry name" value="Ankyrin repeat-containing domain"/>
    <property type="match status" value="1"/>
</dbReference>
<dbReference type="SUPFAM" id="SSF47027">
    <property type="entry name" value="Acyl-CoA binding protein"/>
    <property type="match status" value="1"/>
</dbReference>
<dbReference type="SMART" id="SM00248">
    <property type="entry name" value="ANK"/>
    <property type="match status" value="2"/>
</dbReference>
<dbReference type="PRINTS" id="PR00689">
    <property type="entry name" value="ACOABINDINGP"/>
</dbReference>
<protein>
    <submittedName>
        <fullName evidence="6">ACBP-domain-containing protein</fullName>
    </submittedName>
</protein>
<feature type="repeat" description="ANK" evidence="4">
    <location>
        <begin position="193"/>
        <end position="225"/>
    </location>
</feature>
<dbReference type="PROSITE" id="PS50088">
    <property type="entry name" value="ANK_REPEAT"/>
    <property type="match status" value="2"/>
</dbReference>
<keyword evidence="1" id="KW-0677">Repeat</keyword>
<dbReference type="Pfam" id="PF12796">
    <property type="entry name" value="Ank_2"/>
    <property type="match status" value="1"/>
</dbReference>
<keyword evidence="2 4" id="KW-0040">ANK repeat</keyword>
<dbReference type="Pfam" id="PF00887">
    <property type="entry name" value="ACBP"/>
    <property type="match status" value="1"/>
</dbReference>
<name>A0A1X2G586_9FUNG</name>
<evidence type="ECO:0000256" key="4">
    <source>
        <dbReference type="PROSITE-ProRule" id="PRU00023"/>
    </source>
</evidence>
<dbReference type="EMBL" id="MCGT01000043">
    <property type="protein sequence ID" value="ORX45334.1"/>
    <property type="molecule type" value="Genomic_DNA"/>
</dbReference>
<dbReference type="SUPFAM" id="SSF48403">
    <property type="entry name" value="Ankyrin repeat"/>
    <property type="match status" value="1"/>
</dbReference>